<evidence type="ECO:0000313" key="2">
    <source>
        <dbReference type="EMBL" id="GLL05204.1"/>
    </source>
</evidence>
<name>A0A9W6NQ65_9ACTN</name>
<accession>A0A9W6NQ65</accession>
<organism evidence="2 3">
    <name type="scientific">Dactylosporangium matsuzakiense</name>
    <dbReference type="NCBI Taxonomy" id="53360"/>
    <lineage>
        <taxon>Bacteria</taxon>
        <taxon>Bacillati</taxon>
        <taxon>Actinomycetota</taxon>
        <taxon>Actinomycetes</taxon>
        <taxon>Micromonosporales</taxon>
        <taxon>Micromonosporaceae</taxon>
        <taxon>Dactylosporangium</taxon>
    </lineage>
</organism>
<feature type="domain" description="TfoX N-terminal" evidence="1">
    <location>
        <begin position="18"/>
        <end position="98"/>
    </location>
</feature>
<dbReference type="InterPro" id="IPR007076">
    <property type="entry name" value="TfoX_N"/>
</dbReference>
<dbReference type="Gene3D" id="3.30.1460.30">
    <property type="entry name" value="YgaC/TfoX-N like chaperone"/>
    <property type="match status" value="1"/>
</dbReference>
<keyword evidence="2" id="KW-0489">Methyltransferase</keyword>
<dbReference type="EMBL" id="BSFP01000054">
    <property type="protein sequence ID" value="GLL05204.1"/>
    <property type="molecule type" value="Genomic_DNA"/>
</dbReference>
<dbReference type="Pfam" id="PF04993">
    <property type="entry name" value="TfoX_N"/>
    <property type="match status" value="1"/>
</dbReference>
<reference evidence="2" key="1">
    <citation type="journal article" date="2014" name="Int. J. Syst. Evol. Microbiol.">
        <title>Complete genome sequence of Corynebacterium casei LMG S-19264T (=DSM 44701T), isolated from a smear-ripened cheese.</title>
        <authorList>
            <consortium name="US DOE Joint Genome Institute (JGI-PGF)"/>
            <person name="Walter F."/>
            <person name="Albersmeier A."/>
            <person name="Kalinowski J."/>
            <person name="Ruckert C."/>
        </authorList>
    </citation>
    <scope>NUCLEOTIDE SEQUENCE</scope>
    <source>
        <strain evidence="2">VKM Ac-1321</strain>
    </source>
</reference>
<keyword evidence="3" id="KW-1185">Reference proteome</keyword>
<protein>
    <submittedName>
        <fullName evidence="2">RNA methyltransferase</fullName>
    </submittedName>
</protein>
<dbReference type="GO" id="GO:0032259">
    <property type="term" value="P:methylation"/>
    <property type="evidence" value="ECO:0007669"/>
    <property type="project" value="UniProtKB-KW"/>
</dbReference>
<keyword evidence="2" id="KW-0808">Transferase</keyword>
<reference evidence="2" key="2">
    <citation type="submission" date="2023-01" db="EMBL/GenBank/DDBJ databases">
        <authorList>
            <person name="Sun Q."/>
            <person name="Evtushenko L."/>
        </authorList>
    </citation>
    <scope>NUCLEOTIDE SEQUENCE</scope>
    <source>
        <strain evidence="2">VKM Ac-1321</strain>
    </source>
</reference>
<sequence>MAHVAYDEVLAERVRERLPTAAAKHMFGGVAFLTNGNLTVGVLGDDFLVRLGPEAADDALGRPGVTQFDGPGRPMRGWVVVAGDQLDDPDLDRWIAAASGFVATLPPK</sequence>
<comment type="caution">
    <text evidence="2">The sequence shown here is derived from an EMBL/GenBank/DDBJ whole genome shotgun (WGS) entry which is preliminary data.</text>
</comment>
<dbReference type="SUPFAM" id="SSF159894">
    <property type="entry name" value="YgaC/TfoX-N like"/>
    <property type="match status" value="1"/>
</dbReference>
<gene>
    <name evidence="2" type="ORF">GCM10017581_069510</name>
</gene>
<dbReference type="Proteomes" id="UP001143480">
    <property type="component" value="Unassembled WGS sequence"/>
</dbReference>
<dbReference type="GO" id="GO:0008168">
    <property type="term" value="F:methyltransferase activity"/>
    <property type="evidence" value="ECO:0007669"/>
    <property type="project" value="UniProtKB-KW"/>
</dbReference>
<proteinExistence type="predicted"/>
<dbReference type="AlphaFoldDB" id="A0A9W6NQ65"/>
<evidence type="ECO:0000313" key="3">
    <source>
        <dbReference type="Proteomes" id="UP001143480"/>
    </source>
</evidence>
<evidence type="ECO:0000259" key="1">
    <source>
        <dbReference type="Pfam" id="PF04993"/>
    </source>
</evidence>